<dbReference type="PANTHER" id="PTHR46429">
    <property type="entry name" value="23S RRNA (GUANOSINE-2'-O-)-METHYLTRANSFERASE RLMB"/>
    <property type="match status" value="1"/>
</dbReference>
<dbReference type="InterPro" id="IPR013123">
    <property type="entry name" value="SpoU_subst-bd"/>
</dbReference>
<name>A0A806KCX3_9BACT</name>
<dbReference type="SUPFAM" id="SSF55315">
    <property type="entry name" value="L30e-like"/>
    <property type="match status" value="1"/>
</dbReference>
<evidence type="ECO:0000259" key="3">
    <source>
        <dbReference type="SMART" id="SM00967"/>
    </source>
</evidence>
<feature type="domain" description="RNA 2-O ribose methyltransferase substrate binding" evidence="3">
    <location>
        <begin position="3"/>
        <end position="74"/>
    </location>
</feature>
<dbReference type="Pfam" id="PF00588">
    <property type="entry name" value="SpoU_methylase"/>
    <property type="match status" value="1"/>
</dbReference>
<dbReference type="EC" id="2.1.1.-" evidence="4"/>
<dbReference type="Gene3D" id="3.40.1280.10">
    <property type="match status" value="1"/>
</dbReference>
<evidence type="ECO:0000313" key="4">
    <source>
        <dbReference type="EMBL" id="AGS52447.1"/>
    </source>
</evidence>
<dbReference type="EMBL" id="JQ844194">
    <property type="protein sequence ID" value="AGS52447.1"/>
    <property type="molecule type" value="Genomic_DNA"/>
</dbReference>
<evidence type="ECO:0000256" key="1">
    <source>
        <dbReference type="ARBA" id="ARBA00022603"/>
    </source>
</evidence>
<organism evidence="4">
    <name type="scientific">uncultured bacterium contig00101</name>
    <dbReference type="NCBI Taxonomy" id="1181568"/>
    <lineage>
        <taxon>Bacteria</taxon>
        <taxon>environmental samples</taxon>
    </lineage>
</organism>
<keyword evidence="2 4" id="KW-0808">Transferase</keyword>
<dbReference type="Pfam" id="PF08032">
    <property type="entry name" value="SpoU_sub_bind"/>
    <property type="match status" value="1"/>
</dbReference>
<dbReference type="PANTHER" id="PTHR46429:SF1">
    <property type="entry name" value="23S RRNA (GUANOSINE-2'-O-)-METHYLTRANSFERASE RLMB"/>
    <property type="match status" value="1"/>
</dbReference>
<proteinExistence type="predicted"/>
<evidence type="ECO:0000256" key="2">
    <source>
        <dbReference type="ARBA" id="ARBA00022679"/>
    </source>
</evidence>
<dbReference type="GO" id="GO:0003723">
    <property type="term" value="F:RNA binding"/>
    <property type="evidence" value="ECO:0007669"/>
    <property type="project" value="InterPro"/>
</dbReference>
<reference evidence="4" key="1">
    <citation type="submission" date="2012-03" db="EMBL/GenBank/DDBJ databases">
        <title>Functional metagenomics reveals considerable lignocellulase gene clusters in the gut microbiome of a wood-feeding higher termite.</title>
        <authorList>
            <person name="Liu N."/>
        </authorList>
    </citation>
    <scope>NUCLEOTIDE SEQUENCE</scope>
</reference>
<dbReference type="GO" id="GO:0005829">
    <property type="term" value="C:cytosol"/>
    <property type="evidence" value="ECO:0007669"/>
    <property type="project" value="TreeGrafter"/>
</dbReference>
<dbReference type="GO" id="GO:0008173">
    <property type="term" value="F:RNA methyltransferase activity"/>
    <property type="evidence" value="ECO:0007669"/>
    <property type="project" value="InterPro"/>
</dbReference>
<dbReference type="AlphaFoldDB" id="A0A806KCX3"/>
<protein>
    <submittedName>
        <fullName evidence="4">23S rRNA (Guanosine-O-)-methyltransferase rlmB</fullName>
        <ecNumber evidence="4">2.1.1.-</ecNumber>
    </submittedName>
</protein>
<dbReference type="InterPro" id="IPR029028">
    <property type="entry name" value="Alpha/beta_knot_MTases"/>
</dbReference>
<dbReference type="GO" id="GO:0032259">
    <property type="term" value="P:methylation"/>
    <property type="evidence" value="ECO:0007669"/>
    <property type="project" value="UniProtKB-KW"/>
</dbReference>
<sequence>MTYLTGFHAIEERIKSGRPCGPLLVAKPGPRARELTLLASERKIRLDRVGTADLDRLAPDHRGIALEIPEAGPVAEVSLEEFLEGLGKNGEGGNALVAVLDEITDPHNYGAILRSCDQFAVDLVITRHRRTAKHADVVAKTSAGASAWIRQAETANLPRAVEKLKEAGFWVYGADMEGESVYSRDLRGRTAIILGGEGTGISRLLRENCDAMIAIPSLGRIRSLNVSVAAGVIFYEAMRQRAETL</sequence>
<dbReference type="NCBIfam" id="TIGR00186">
    <property type="entry name" value="rRNA_methyl_3"/>
    <property type="match status" value="1"/>
</dbReference>
<dbReference type="SMART" id="SM00967">
    <property type="entry name" value="SpoU_sub_bind"/>
    <property type="match status" value="1"/>
</dbReference>
<dbReference type="SUPFAM" id="SSF75217">
    <property type="entry name" value="alpha/beta knot"/>
    <property type="match status" value="1"/>
</dbReference>
<dbReference type="CDD" id="cd18103">
    <property type="entry name" value="SpoU-like_RlmB"/>
    <property type="match status" value="1"/>
</dbReference>
<dbReference type="InterPro" id="IPR029026">
    <property type="entry name" value="tRNA_m1G_MTases_N"/>
</dbReference>
<dbReference type="Gene3D" id="3.30.1330.30">
    <property type="match status" value="1"/>
</dbReference>
<dbReference type="InterPro" id="IPR029064">
    <property type="entry name" value="Ribosomal_eL30-like_sf"/>
</dbReference>
<accession>A0A806KCX3</accession>
<dbReference type="InterPro" id="IPR001537">
    <property type="entry name" value="SpoU_MeTrfase"/>
</dbReference>
<keyword evidence="1 4" id="KW-0489">Methyltransferase</keyword>
<dbReference type="InterPro" id="IPR004441">
    <property type="entry name" value="rRNA_MeTrfase_TrmH"/>
</dbReference>
<dbReference type="GO" id="GO:0006396">
    <property type="term" value="P:RNA processing"/>
    <property type="evidence" value="ECO:0007669"/>
    <property type="project" value="InterPro"/>
</dbReference>